<evidence type="ECO:0000256" key="2">
    <source>
        <dbReference type="ARBA" id="ARBA00007400"/>
    </source>
</evidence>
<name>A0A163WE58_9BACL</name>
<dbReference type="eggNOG" id="COG1835">
    <property type="taxonomic scope" value="Bacteria"/>
</dbReference>
<dbReference type="STRING" id="1007103.GCA_000213315_03436"/>
<dbReference type="Pfam" id="PF01757">
    <property type="entry name" value="Acyl_transf_3"/>
    <property type="match status" value="1"/>
</dbReference>
<keyword evidence="5 10" id="KW-0812">Transmembrane</keyword>
<accession>A0A163WE58</accession>
<dbReference type="CDD" id="cd01840">
    <property type="entry name" value="SGNH_hydrolase_yrhL_like"/>
    <property type="match status" value="1"/>
</dbReference>
<reference evidence="13" key="1">
    <citation type="submission" date="2016-01" db="EMBL/GenBank/DDBJ databases">
        <title>Draft genome of Chromobacterium sp. F49.</title>
        <authorList>
            <person name="Hong K.W."/>
        </authorList>
    </citation>
    <scope>NUCLEOTIDE SEQUENCE [LARGE SCALE GENOMIC DNA]</scope>
    <source>
        <strain evidence="13">M63</strain>
    </source>
</reference>
<evidence type="ECO:0000256" key="10">
    <source>
        <dbReference type="SAM" id="Phobius"/>
    </source>
</evidence>
<keyword evidence="13" id="KW-1185">Reference proteome</keyword>
<dbReference type="Gene3D" id="3.40.50.1110">
    <property type="entry name" value="SGNH hydrolase"/>
    <property type="match status" value="1"/>
</dbReference>
<dbReference type="PANTHER" id="PTHR23028:SF53">
    <property type="entry name" value="ACYL_TRANSF_3 DOMAIN-CONTAINING PROTEIN"/>
    <property type="match status" value="1"/>
</dbReference>
<dbReference type="Proteomes" id="UP000076563">
    <property type="component" value="Unassembled WGS sequence"/>
</dbReference>
<feature type="transmembrane region" description="Helical" evidence="10">
    <location>
        <begin position="237"/>
        <end position="257"/>
    </location>
</feature>
<dbReference type="AlphaFoldDB" id="A0A163WE58"/>
<dbReference type="GO" id="GO:0005886">
    <property type="term" value="C:plasma membrane"/>
    <property type="evidence" value="ECO:0007669"/>
    <property type="project" value="UniProtKB-SubCell"/>
</dbReference>
<dbReference type="PANTHER" id="PTHR23028">
    <property type="entry name" value="ACETYLTRANSFERASE"/>
    <property type="match status" value="1"/>
</dbReference>
<gene>
    <name evidence="12" type="ORF">AV654_24000</name>
</gene>
<proteinExistence type="inferred from homology"/>
<dbReference type="SUPFAM" id="SSF52266">
    <property type="entry name" value="SGNH hydrolase"/>
    <property type="match status" value="1"/>
</dbReference>
<evidence type="ECO:0000313" key="13">
    <source>
        <dbReference type="Proteomes" id="UP000076563"/>
    </source>
</evidence>
<keyword evidence="8 12" id="KW-0012">Acyltransferase</keyword>
<keyword evidence="4 12" id="KW-0808">Transferase</keyword>
<evidence type="ECO:0000259" key="11">
    <source>
        <dbReference type="Pfam" id="PF01757"/>
    </source>
</evidence>
<comment type="similarity">
    <text evidence="2">Belongs to the acyltransferase 3 family.</text>
</comment>
<feature type="transmembrane region" description="Helical" evidence="10">
    <location>
        <begin position="171"/>
        <end position="192"/>
    </location>
</feature>
<keyword evidence="3" id="KW-1003">Cell membrane</keyword>
<dbReference type="InterPro" id="IPR036514">
    <property type="entry name" value="SGNH_hydro_sf"/>
</dbReference>
<dbReference type="InterPro" id="IPR002656">
    <property type="entry name" value="Acyl_transf_3_dom"/>
</dbReference>
<feature type="transmembrane region" description="Helical" evidence="10">
    <location>
        <begin position="207"/>
        <end position="225"/>
    </location>
</feature>
<feature type="compositionally biased region" description="Low complexity" evidence="9">
    <location>
        <begin position="429"/>
        <end position="441"/>
    </location>
</feature>
<dbReference type="EMBL" id="LQRA01000068">
    <property type="protein sequence ID" value="KZE76223.1"/>
    <property type="molecule type" value="Genomic_DNA"/>
</dbReference>
<evidence type="ECO:0000256" key="4">
    <source>
        <dbReference type="ARBA" id="ARBA00022679"/>
    </source>
</evidence>
<feature type="region of interest" description="Disordered" evidence="9">
    <location>
        <begin position="419"/>
        <end position="446"/>
    </location>
</feature>
<comment type="subcellular location">
    <subcellularLocation>
        <location evidence="1">Cell membrane</location>
        <topology evidence="1">Multi-pass membrane protein</topology>
    </subcellularLocation>
</comment>
<evidence type="ECO:0000313" key="12">
    <source>
        <dbReference type="EMBL" id="KZE76223.1"/>
    </source>
</evidence>
<evidence type="ECO:0000256" key="9">
    <source>
        <dbReference type="SAM" id="MobiDB-lite"/>
    </source>
</evidence>
<evidence type="ECO:0000256" key="5">
    <source>
        <dbReference type="ARBA" id="ARBA00022692"/>
    </source>
</evidence>
<keyword evidence="6 10" id="KW-1133">Transmembrane helix</keyword>
<feature type="domain" description="Acyltransferase 3" evidence="11">
    <location>
        <begin position="13"/>
        <end position="348"/>
    </location>
</feature>
<dbReference type="GO" id="GO:0009103">
    <property type="term" value="P:lipopolysaccharide biosynthetic process"/>
    <property type="evidence" value="ECO:0007669"/>
    <property type="project" value="TreeGrafter"/>
</dbReference>
<feature type="transmembrane region" description="Helical" evidence="10">
    <location>
        <begin position="263"/>
        <end position="286"/>
    </location>
</feature>
<sequence>MPSPIEGKSRYMPGIDGLRALAVLAVIAYHLHPGWVPGGLLGVGIFFVLSGYLITDLLIAEWRREGRLNLKSFWLRRFRRLLPAMLVLLTAVAAWIWMIDRSRLPALQGDFLAALTYVSNWWLVYREVSYFESFGPPSPLGHFWSLAVEEQFYLLWPLLLALGLRFQPRRGWLAGAMLLGAAASAAAMALLYEPGADPSRIYYGTDTRAFGLLIGAALAVVWPSGKLSSGTSVRIRRIVDWAGTAGLFTVLLMIVRSSQYDAFLYQGGFVLLSLAAAVTVAALAHPSGQLGRILGWHPLRWLGVRSYGIYLWHYPVIVLTSPASGSDGISLMRAALQLTATIGLAALSWKFVEEPIRRGGMKAWGTQLLGWYRKRLPLQGMRWVVSGLLILFISASCLGESPQPPTVTNALAEGSEGIAAPVPAPTTAPQPDQGTGTGTVTEASGPKTDEAAEVVAETALPVAMEAAPEEEAGAGITAIGDSVLLGTAAQLEKQLPGIVIDGKVGRQLSQAQEVVDRLQSKRKLGSRIILELGTNGAFSKKQLESLLHSLADAEQIVLVNTRVPRPWEGTVNDMLKEASGRFANTTLVDWHAASAGKASFFASDGVHLNAAGSEYYASLLAKAVREPQAPK</sequence>
<evidence type="ECO:0000256" key="8">
    <source>
        <dbReference type="ARBA" id="ARBA00023315"/>
    </source>
</evidence>
<dbReference type="RefSeq" id="WP_063184341.1">
    <property type="nucleotide sequence ID" value="NZ_LQRA01000068.1"/>
</dbReference>
<evidence type="ECO:0000256" key="3">
    <source>
        <dbReference type="ARBA" id="ARBA00022475"/>
    </source>
</evidence>
<dbReference type="GO" id="GO:0016747">
    <property type="term" value="F:acyltransferase activity, transferring groups other than amino-acyl groups"/>
    <property type="evidence" value="ECO:0007669"/>
    <property type="project" value="InterPro"/>
</dbReference>
<evidence type="ECO:0000256" key="7">
    <source>
        <dbReference type="ARBA" id="ARBA00023136"/>
    </source>
</evidence>
<organism evidence="12 13">
    <name type="scientific">Paenibacillus elgii</name>
    <dbReference type="NCBI Taxonomy" id="189691"/>
    <lineage>
        <taxon>Bacteria</taxon>
        <taxon>Bacillati</taxon>
        <taxon>Bacillota</taxon>
        <taxon>Bacilli</taxon>
        <taxon>Bacillales</taxon>
        <taxon>Paenibacillaceae</taxon>
        <taxon>Paenibacillus</taxon>
    </lineage>
</organism>
<keyword evidence="7 10" id="KW-0472">Membrane</keyword>
<dbReference type="InterPro" id="IPR050879">
    <property type="entry name" value="Acyltransferase_3"/>
</dbReference>
<evidence type="ECO:0000256" key="6">
    <source>
        <dbReference type="ARBA" id="ARBA00022989"/>
    </source>
</evidence>
<dbReference type="OrthoDB" id="9796461at2"/>
<feature type="transmembrane region" description="Helical" evidence="10">
    <location>
        <begin position="38"/>
        <end position="60"/>
    </location>
</feature>
<evidence type="ECO:0000256" key="1">
    <source>
        <dbReference type="ARBA" id="ARBA00004651"/>
    </source>
</evidence>
<comment type="caution">
    <text evidence="12">The sequence shown here is derived from an EMBL/GenBank/DDBJ whole genome shotgun (WGS) entry which is preliminary data.</text>
</comment>
<protein>
    <submittedName>
        <fullName evidence="12">Acyltransferase</fullName>
    </submittedName>
</protein>
<feature type="transmembrane region" description="Helical" evidence="10">
    <location>
        <begin position="81"/>
        <end position="99"/>
    </location>
</feature>